<gene>
    <name evidence="2" type="ORF">PHYBLDRAFT_179985</name>
</gene>
<evidence type="ECO:0000256" key="1">
    <source>
        <dbReference type="SAM" id="Phobius"/>
    </source>
</evidence>
<proteinExistence type="predicted"/>
<dbReference type="AlphaFoldDB" id="A0A167PEQ4"/>
<evidence type="ECO:0000313" key="3">
    <source>
        <dbReference type="Proteomes" id="UP000077315"/>
    </source>
</evidence>
<dbReference type="GeneID" id="28999151"/>
<feature type="transmembrane region" description="Helical" evidence="1">
    <location>
        <begin position="12"/>
        <end position="31"/>
    </location>
</feature>
<dbReference type="VEuPathDB" id="FungiDB:PHYBLDRAFT_179985"/>
<reference evidence="3" key="1">
    <citation type="submission" date="2015-06" db="EMBL/GenBank/DDBJ databases">
        <title>Expansion of signal transduction pathways in fungi by whole-genome duplication.</title>
        <authorList>
            <consortium name="DOE Joint Genome Institute"/>
            <person name="Corrochano L.M."/>
            <person name="Kuo A."/>
            <person name="Marcet-Houben M."/>
            <person name="Polaino S."/>
            <person name="Salamov A."/>
            <person name="Villalobos J.M."/>
            <person name="Alvarez M.I."/>
            <person name="Avalos J."/>
            <person name="Benito E.P."/>
            <person name="Benoit I."/>
            <person name="Burger G."/>
            <person name="Camino L.P."/>
            <person name="Canovas D."/>
            <person name="Cerda-Olmedo E."/>
            <person name="Cheng J.-F."/>
            <person name="Dominguez A."/>
            <person name="Elias M."/>
            <person name="Eslava A.P."/>
            <person name="Glaser F."/>
            <person name="Grimwood J."/>
            <person name="Gutierrez G."/>
            <person name="Heitman J."/>
            <person name="Henrissat B."/>
            <person name="Iturriaga E.A."/>
            <person name="Lang B.F."/>
            <person name="Lavin J.L."/>
            <person name="Lee S."/>
            <person name="Li W."/>
            <person name="Lindquist E."/>
            <person name="Lopez-Garcia S."/>
            <person name="Luque E.M."/>
            <person name="Marcos A.T."/>
            <person name="Martin J."/>
            <person name="McCluskey K."/>
            <person name="Medina H.R."/>
            <person name="Miralles-Duran A."/>
            <person name="Miyazaki A."/>
            <person name="Munoz-Torres E."/>
            <person name="Oguiza J.A."/>
            <person name="Ohm R."/>
            <person name="Olmedo M."/>
            <person name="Orejas M."/>
            <person name="Ortiz-Castellanos L."/>
            <person name="Pisabarro A.G."/>
            <person name="Rodriguez-Romero J."/>
            <person name="Ruiz-Herrera J."/>
            <person name="Ruiz-Vazquez R."/>
            <person name="Sanz C."/>
            <person name="Schackwitz W."/>
            <person name="Schmutz J."/>
            <person name="Shahriari M."/>
            <person name="Shelest E."/>
            <person name="Silva-Franco F."/>
            <person name="Soanes D."/>
            <person name="Syed K."/>
            <person name="Tagua V.G."/>
            <person name="Talbot N.J."/>
            <person name="Thon M."/>
            <person name="De vries R.P."/>
            <person name="Wiebenga A."/>
            <person name="Yadav J.S."/>
            <person name="Braun E.L."/>
            <person name="Baker S."/>
            <person name="Garre V."/>
            <person name="Horwitz B."/>
            <person name="Torres-Martinez S."/>
            <person name="Idnurm A."/>
            <person name="Herrera-Estrella A."/>
            <person name="Gabaldon T."/>
            <person name="Grigoriev I.V."/>
        </authorList>
    </citation>
    <scope>NUCLEOTIDE SEQUENCE [LARGE SCALE GENOMIC DNA]</scope>
    <source>
        <strain evidence="3">NRRL 1555(-)</strain>
    </source>
</reference>
<keyword evidence="1" id="KW-1133">Transmembrane helix</keyword>
<evidence type="ECO:0000313" key="2">
    <source>
        <dbReference type="EMBL" id="OAD77774.1"/>
    </source>
</evidence>
<dbReference type="RefSeq" id="XP_018295814.1">
    <property type="nucleotide sequence ID" value="XM_018438245.1"/>
</dbReference>
<sequence length="508" mass="57342">MHTYLTQGQNLTLASSIITFCILLTYLIYAIHPSTNLIQPPLDTDIKYNSSLTTQLPRPTTKPIQEEPTVPLACQNVDYQWLASDRYYWDGWVSKTMFMSPDGSYTEANVKISSGESICIVVLLGPIPASSMISPRKRFGPSDSIVMKAVGKQSKIEINLHQSPERSNVYFASITLFHPDTFYLQSVTEYRSYFWETPIYHAYRPFSFRSINRLVVMPAESKKTILLPCDASRSEHLQGSWRTNTRLNHIHNPEAGVASVNEEYTFVPDLCYRPFGRRPTDECPRFQAIHVWGDDHIKRNLKALEDPLWCEGGPKVNLDCVCNNEDNNANGSHWENNPNVPLVLNSSTVGITSFYYNKLGSITLKDWREEITLQASLLPQANVVILGLGNIDIGLSRMLPSQFNASFYDVLTHMVKQVYPHQTIIVKAPQYFGNGVLQNSAWNAGRSVAFSIVVEQAVHSMGDRVLLWNVRQLGMQDMTCSFAGTAYTKSNLVPLENELLSSLVCMHK</sequence>
<keyword evidence="1" id="KW-0472">Membrane</keyword>
<dbReference type="EMBL" id="KV440974">
    <property type="protein sequence ID" value="OAD77774.1"/>
    <property type="molecule type" value="Genomic_DNA"/>
</dbReference>
<dbReference type="OrthoDB" id="2244377at2759"/>
<accession>A0A167PEQ4</accession>
<keyword evidence="1" id="KW-0812">Transmembrane</keyword>
<protein>
    <submittedName>
        <fullName evidence="2">Uncharacterized protein</fullName>
    </submittedName>
</protein>
<name>A0A167PEQ4_PHYB8</name>
<dbReference type="InParanoid" id="A0A167PEQ4"/>
<organism evidence="2 3">
    <name type="scientific">Phycomyces blakesleeanus (strain ATCC 8743b / DSM 1359 / FGSC 10004 / NBRC 33097 / NRRL 1555)</name>
    <dbReference type="NCBI Taxonomy" id="763407"/>
    <lineage>
        <taxon>Eukaryota</taxon>
        <taxon>Fungi</taxon>
        <taxon>Fungi incertae sedis</taxon>
        <taxon>Mucoromycota</taxon>
        <taxon>Mucoromycotina</taxon>
        <taxon>Mucoromycetes</taxon>
        <taxon>Mucorales</taxon>
        <taxon>Phycomycetaceae</taxon>
        <taxon>Phycomyces</taxon>
    </lineage>
</organism>
<keyword evidence="3" id="KW-1185">Reference proteome</keyword>
<dbReference type="Proteomes" id="UP000077315">
    <property type="component" value="Unassembled WGS sequence"/>
</dbReference>